<evidence type="ECO:0000256" key="8">
    <source>
        <dbReference type="ARBA" id="ARBA00022801"/>
    </source>
</evidence>
<dbReference type="GO" id="GO:0008360">
    <property type="term" value="P:regulation of cell shape"/>
    <property type="evidence" value="ECO:0007669"/>
    <property type="project" value="UniProtKB-KW"/>
</dbReference>
<evidence type="ECO:0000256" key="16">
    <source>
        <dbReference type="ARBA" id="ARBA00049902"/>
    </source>
</evidence>
<dbReference type="Gene3D" id="1.10.3810.10">
    <property type="entry name" value="Biosynthetic peptidoglycan transglycosylase-like"/>
    <property type="match status" value="1"/>
</dbReference>
<dbReference type="PANTHER" id="PTHR32282">
    <property type="entry name" value="BINDING PROTEIN TRANSPEPTIDASE, PUTATIVE-RELATED"/>
    <property type="match status" value="1"/>
</dbReference>
<dbReference type="GO" id="GO:0008955">
    <property type="term" value="F:peptidoglycan glycosyltransferase activity"/>
    <property type="evidence" value="ECO:0007669"/>
    <property type="project" value="UniProtKB-EC"/>
</dbReference>
<evidence type="ECO:0000259" key="18">
    <source>
        <dbReference type="Pfam" id="PF00912"/>
    </source>
</evidence>
<dbReference type="NCBIfam" id="TIGR02074">
    <property type="entry name" value="PBP_1a_fam"/>
    <property type="match status" value="1"/>
</dbReference>
<evidence type="ECO:0000256" key="14">
    <source>
        <dbReference type="ARBA" id="ARBA00023316"/>
    </source>
</evidence>
<dbReference type="PANTHER" id="PTHR32282:SF11">
    <property type="entry name" value="PENICILLIN-BINDING PROTEIN 1B"/>
    <property type="match status" value="1"/>
</dbReference>
<keyword evidence="10" id="KW-0573">Peptidoglycan synthesis</keyword>
<keyword evidence="12" id="KW-0472">Membrane</keyword>
<feature type="domain" description="Glycosyl transferase family 51" evidence="18">
    <location>
        <begin position="65"/>
        <end position="231"/>
    </location>
</feature>
<dbReference type="InterPro" id="IPR001460">
    <property type="entry name" value="PCN-bd_Tpept"/>
</dbReference>
<evidence type="ECO:0000256" key="2">
    <source>
        <dbReference type="ARBA" id="ARBA00022475"/>
    </source>
</evidence>
<keyword evidence="11" id="KW-1133">Transmembrane helix</keyword>
<evidence type="ECO:0000256" key="12">
    <source>
        <dbReference type="ARBA" id="ARBA00023136"/>
    </source>
</evidence>
<protein>
    <recommendedName>
        <fullName evidence="15">peptidoglycan glycosyltransferase</fullName>
        <ecNumber evidence="15">2.4.99.28</ecNumber>
    </recommendedName>
</protein>
<dbReference type="GO" id="GO:0008658">
    <property type="term" value="F:penicillin binding"/>
    <property type="evidence" value="ECO:0007669"/>
    <property type="project" value="InterPro"/>
</dbReference>
<dbReference type="GO" id="GO:0009252">
    <property type="term" value="P:peptidoglycan biosynthetic process"/>
    <property type="evidence" value="ECO:0007669"/>
    <property type="project" value="UniProtKB-KW"/>
</dbReference>
<evidence type="ECO:0000256" key="6">
    <source>
        <dbReference type="ARBA" id="ARBA00022679"/>
    </source>
</evidence>
<proteinExistence type="predicted"/>
<dbReference type="Pfam" id="PF00912">
    <property type="entry name" value="Transgly"/>
    <property type="match status" value="1"/>
</dbReference>
<dbReference type="FunFam" id="1.10.3810.10:FF:000003">
    <property type="entry name" value="Penicillin-binding protein 1a"/>
    <property type="match status" value="1"/>
</dbReference>
<evidence type="ECO:0000259" key="17">
    <source>
        <dbReference type="Pfam" id="PF00905"/>
    </source>
</evidence>
<keyword evidence="2" id="KW-1003">Cell membrane</keyword>
<evidence type="ECO:0000256" key="4">
    <source>
        <dbReference type="ARBA" id="ARBA00022670"/>
    </source>
</evidence>
<dbReference type="InterPro" id="IPR023346">
    <property type="entry name" value="Lysozyme-like_dom_sf"/>
</dbReference>
<keyword evidence="13" id="KW-0511">Multifunctional enzyme</keyword>
<organism evidence="19">
    <name type="scientific">marine sediment metagenome</name>
    <dbReference type="NCBI Taxonomy" id="412755"/>
    <lineage>
        <taxon>unclassified sequences</taxon>
        <taxon>metagenomes</taxon>
        <taxon>ecological metagenomes</taxon>
    </lineage>
</organism>
<evidence type="ECO:0000256" key="11">
    <source>
        <dbReference type="ARBA" id="ARBA00022989"/>
    </source>
</evidence>
<evidence type="ECO:0000256" key="1">
    <source>
        <dbReference type="ARBA" id="ARBA00004236"/>
    </source>
</evidence>
<feature type="domain" description="Penicillin-binding protein transpeptidase" evidence="17">
    <location>
        <begin position="328"/>
        <end position="455"/>
    </location>
</feature>
<evidence type="ECO:0000256" key="10">
    <source>
        <dbReference type="ARBA" id="ARBA00022984"/>
    </source>
</evidence>
<keyword evidence="6" id="KW-0808">Transferase</keyword>
<keyword evidence="5" id="KW-0328">Glycosyltransferase</keyword>
<dbReference type="SUPFAM" id="SSF56601">
    <property type="entry name" value="beta-lactamase/transpeptidase-like"/>
    <property type="match status" value="1"/>
</dbReference>
<accession>A0A0F9H3R4</accession>
<dbReference type="SUPFAM" id="SSF53955">
    <property type="entry name" value="Lysozyme-like"/>
    <property type="match status" value="1"/>
</dbReference>
<dbReference type="Pfam" id="PF00905">
    <property type="entry name" value="Transpeptidase"/>
    <property type="match status" value="1"/>
</dbReference>
<comment type="caution">
    <text evidence="19">The sequence shown here is derived from an EMBL/GenBank/DDBJ whole genome shotgun (WGS) entry which is preliminary data.</text>
</comment>
<evidence type="ECO:0000256" key="7">
    <source>
        <dbReference type="ARBA" id="ARBA00022692"/>
    </source>
</evidence>
<dbReference type="InterPro" id="IPR001264">
    <property type="entry name" value="Glyco_trans_51"/>
</dbReference>
<dbReference type="EMBL" id="LAZR01024106">
    <property type="protein sequence ID" value="KKL76250.1"/>
    <property type="molecule type" value="Genomic_DNA"/>
</dbReference>
<keyword evidence="8" id="KW-0378">Hydrolase</keyword>
<keyword evidence="7" id="KW-0812">Transmembrane</keyword>
<keyword evidence="14" id="KW-0961">Cell wall biogenesis/degradation</keyword>
<gene>
    <name evidence="19" type="ORF">LCGC14_2046780</name>
</gene>
<evidence type="ECO:0000256" key="9">
    <source>
        <dbReference type="ARBA" id="ARBA00022960"/>
    </source>
</evidence>
<sequence length="481" mass="53133">MAKTLKKKTIIFLIFLGATVCGITTGAFLALTHDLPQIRALEDYRPSAITRIYSADKVLLTELFLEKREPVPIEVIPKYLKSALVATEDRSFYKHSGIDLKGIFRAIIKDLWAGEFVEGASTITQQLAKTLFLTPKKSLVRKIKEAILAFQLERRYTKDEILELYLNQVYFGSGAYGVESAAGLFFGKSVKDLNLSECALIAAMPKAPSRYSPLINQTLAKKRRNMVLKQMFQIGLINEITYQGTIDEPVVLKEKNQHLAKAPYFLEYVKKSLETDLGSSLLYREGLTIYTTLSYELQKAAEDAIDNGLTALGTRMQQQQIENPDPQGALVALDLKTGGILAMVGGKNFSQSAFNRATMARRQPGSAFKPIVYALAIEKGFSQNHMILDAPIVFKGGKDGKDWKPENFSKKYRGEMTLRKALAISENIPAVRLTEMLGSSSVAQFGQTLGIGSPLLQNLSLSLGTSGVTLTELTSAYSVFP</sequence>
<dbReference type="InterPro" id="IPR036950">
    <property type="entry name" value="PBP_transglycosylase"/>
</dbReference>
<dbReference type="EC" id="2.4.99.28" evidence="15"/>
<dbReference type="InterPro" id="IPR012338">
    <property type="entry name" value="Beta-lactam/transpept-like"/>
</dbReference>
<evidence type="ECO:0000256" key="15">
    <source>
        <dbReference type="ARBA" id="ARBA00044770"/>
    </source>
</evidence>
<dbReference type="GO" id="GO:0071555">
    <property type="term" value="P:cell wall organization"/>
    <property type="evidence" value="ECO:0007669"/>
    <property type="project" value="UniProtKB-KW"/>
</dbReference>
<keyword evidence="3" id="KW-0121">Carboxypeptidase</keyword>
<dbReference type="GO" id="GO:0005886">
    <property type="term" value="C:plasma membrane"/>
    <property type="evidence" value="ECO:0007669"/>
    <property type="project" value="UniProtKB-SubCell"/>
</dbReference>
<dbReference type="InterPro" id="IPR050396">
    <property type="entry name" value="Glycosyltr_51/Transpeptidase"/>
</dbReference>
<dbReference type="GO" id="GO:0006508">
    <property type="term" value="P:proteolysis"/>
    <property type="evidence" value="ECO:0007669"/>
    <property type="project" value="UniProtKB-KW"/>
</dbReference>
<comment type="subcellular location">
    <subcellularLocation>
        <location evidence="1">Cell membrane</location>
    </subcellularLocation>
</comment>
<evidence type="ECO:0000256" key="13">
    <source>
        <dbReference type="ARBA" id="ARBA00023268"/>
    </source>
</evidence>
<dbReference type="AlphaFoldDB" id="A0A0F9H3R4"/>
<name>A0A0F9H3R4_9ZZZZ</name>
<keyword evidence="9" id="KW-0133">Cell shape</keyword>
<reference evidence="19" key="1">
    <citation type="journal article" date="2015" name="Nature">
        <title>Complex archaea that bridge the gap between prokaryotes and eukaryotes.</title>
        <authorList>
            <person name="Spang A."/>
            <person name="Saw J.H."/>
            <person name="Jorgensen S.L."/>
            <person name="Zaremba-Niedzwiedzka K."/>
            <person name="Martijn J."/>
            <person name="Lind A.E."/>
            <person name="van Eijk R."/>
            <person name="Schleper C."/>
            <person name="Guy L."/>
            <person name="Ettema T.J."/>
        </authorList>
    </citation>
    <scope>NUCLEOTIDE SEQUENCE</scope>
</reference>
<comment type="catalytic activity">
    <reaction evidence="16">
        <text>[GlcNAc-(1-&gt;4)-Mur2Ac(oyl-L-Ala-gamma-D-Glu-L-Lys-D-Ala-D-Ala)](n)-di-trans,octa-cis-undecaprenyl diphosphate + beta-D-GlcNAc-(1-&gt;4)-Mur2Ac(oyl-L-Ala-gamma-D-Glu-L-Lys-D-Ala-D-Ala)-di-trans,octa-cis-undecaprenyl diphosphate = [GlcNAc-(1-&gt;4)-Mur2Ac(oyl-L-Ala-gamma-D-Glu-L-Lys-D-Ala-D-Ala)](n+1)-di-trans,octa-cis-undecaprenyl diphosphate + di-trans,octa-cis-undecaprenyl diphosphate + H(+)</text>
        <dbReference type="Rhea" id="RHEA:23708"/>
        <dbReference type="Rhea" id="RHEA-COMP:9602"/>
        <dbReference type="Rhea" id="RHEA-COMP:9603"/>
        <dbReference type="ChEBI" id="CHEBI:15378"/>
        <dbReference type="ChEBI" id="CHEBI:58405"/>
        <dbReference type="ChEBI" id="CHEBI:60033"/>
        <dbReference type="ChEBI" id="CHEBI:78435"/>
        <dbReference type="EC" id="2.4.99.28"/>
    </reaction>
</comment>
<evidence type="ECO:0000256" key="5">
    <source>
        <dbReference type="ARBA" id="ARBA00022676"/>
    </source>
</evidence>
<evidence type="ECO:0000256" key="3">
    <source>
        <dbReference type="ARBA" id="ARBA00022645"/>
    </source>
</evidence>
<keyword evidence="4" id="KW-0645">Protease</keyword>
<dbReference type="GO" id="GO:0004180">
    <property type="term" value="F:carboxypeptidase activity"/>
    <property type="evidence" value="ECO:0007669"/>
    <property type="project" value="UniProtKB-KW"/>
</dbReference>
<dbReference type="GO" id="GO:0030288">
    <property type="term" value="C:outer membrane-bounded periplasmic space"/>
    <property type="evidence" value="ECO:0007669"/>
    <property type="project" value="TreeGrafter"/>
</dbReference>
<dbReference type="Gene3D" id="3.40.710.10">
    <property type="entry name" value="DD-peptidase/beta-lactamase superfamily"/>
    <property type="match status" value="1"/>
</dbReference>
<feature type="non-terminal residue" evidence="19">
    <location>
        <position position="481"/>
    </location>
</feature>
<evidence type="ECO:0000313" key="19">
    <source>
        <dbReference type="EMBL" id="KKL76250.1"/>
    </source>
</evidence>